<dbReference type="InterPro" id="IPR013154">
    <property type="entry name" value="ADH-like_N"/>
</dbReference>
<comment type="caution">
    <text evidence="3">The sequence shown here is derived from an EMBL/GenBank/DDBJ whole genome shotgun (WGS) entry which is preliminary data.</text>
</comment>
<evidence type="ECO:0000313" key="4">
    <source>
        <dbReference type="Proteomes" id="UP000258309"/>
    </source>
</evidence>
<evidence type="ECO:0000259" key="1">
    <source>
        <dbReference type="Pfam" id="PF00107"/>
    </source>
</evidence>
<feature type="non-terminal residue" evidence="3">
    <location>
        <position position="1"/>
    </location>
</feature>
<reference evidence="3 4" key="1">
    <citation type="submission" date="2018-05" db="EMBL/GenBank/DDBJ databases">
        <title>Draft genome sequence of Scytalidium lignicola DSM 105466, a ubiquitous saprotrophic fungus.</title>
        <authorList>
            <person name="Buettner E."/>
            <person name="Gebauer A.M."/>
            <person name="Hofrichter M."/>
            <person name="Liers C."/>
            <person name="Kellner H."/>
        </authorList>
    </citation>
    <scope>NUCLEOTIDE SEQUENCE [LARGE SCALE GENOMIC DNA]</scope>
    <source>
        <strain evidence="3 4">DSM 105466</strain>
    </source>
</reference>
<accession>A0A3E2GUW0</accession>
<keyword evidence="4" id="KW-1185">Reference proteome</keyword>
<evidence type="ECO:0000259" key="2">
    <source>
        <dbReference type="Pfam" id="PF08240"/>
    </source>
</evidence>
<dbReference type="GO" id="GO:0016491">
    <property type="term" value="F:oxidoreductase activity"/>
    <property type="evidence" value="ECO:0007669"/>
    <property type="project" value="TreeGrafter"/>
</dbReference>
<dbReference type="SUPFAM" id="SSF51735">
    <property type="entry name" value="NAD(P)-binding Rossmann-fold domains"/>
    <property type="match status" value="1"/>
</dbReference>
<dbReference type="Gene3D" id="3.90.180.10">
    <property type="entry name" value="Medium-chain alcohol dehydrogenases, catalytic domain"/>
    <property type="match status" value="1"/>
</dbReference>
<dbReference type="GO" id="GO:0005739">
    <property type="term" value="C:mitochondrion"/>
    <property type="evidence" value="ECO:0007669"/>
    <property type="project" value="TreeGrafter"/>
</dbReference>
<proteinExistence type="predicted"/>
<dbReference type="EMBL" id="NCSJ02000399">
    <property type="protein sequence ID" value="RFU24812.1"/>
    <property type="molecule type" value="Genomic_DNA"/>
</dbReference>
<feature type="domain" description="Alcohol dehydrogenase-like N-terminal" evidence="2">
    <location>
        <begin position="34"/>
        <end position="148"/>
    </location>
</feature>
<dbReference type="InterPro" id="IPR013149">
    <property type="entry name" value="ADH-like_C"/>
</dbReference>
<organism evidence="3 4">
    <name type="scientific">Scytalidium lignicola</name>
    <name type="common">Hyphomycete</name>
    <dbReference type="NCBI Taxonomy" id="5539"/>
    <lineage>
        <taxon>Eukaryota</taxon>
        <taxon>Fungi</taxon>
        <taxon>Dikarya</taxon>
        <taxon>Ascomycota</taxon>
        <taxon>Pezizomycotina</taxon>
        <taxon>Leotiomycetes</taxon>
        <taxon>Leotiomycetes incertae sedis</taxon>
        <taxon>Scytalidium</taxon>
    </lineage>
</organism>
<sequence length="379" mass="40526">MDSPTLPETHRALILDAVGSPLHIESRQTPKVTPGSAVIKILAAGVLSYSRDIYNGVRKYTLPTPSVPGNSAIGRVVAVGTDATKLKPGNLVLCDVYIRGRDDHSVGALSGIHDGLTDASKKLMSGEWRDGTYAQYARLPLENCFPLNEKRLLGQPADGGLGYTVEELLYLSALLVPFGGLRDIGLNVCDTVLISPATGMFGSAAVHVALAMGANVIAMGRSVDNLKKLKTTLSPTEERVQIVQITNNVEEEVEAIRKFGPVDAFFDISPPMAANSTHLKSALLSLRHSGRASLMGGQKGDISIPLSVVMHQNLTIKGKWMYERDDVLQLIKMVEAGALKLGSEAGCVTVGKFPLEKWQEAFDVAAEYSGPGEVVNIIP</sequence>
<dbReference type="Pfam" id="PF08240">
    <property type="entry name" value="ADH_N"/>
    <property type="match status" value="1"/>
</dbReference>
<dbReference type="SUPFAM" id="SSF50129">
    <property type="entry name" value="GroES-like"/>
    <property type="match status" value="1"/>
</dbReference>
<dbReference type="OMA" id="GTRPYPY"/>
<gene>
    <name evidence="3" type="ORF">B7463_g11522</name>
</gene>
<dbReference type="AlphaFoldDB" id="A0A3E2GUW0"/>
<dbReference type="InterPro" id="IPR011032">
    <property type="entry name" value="GroES-like_sf"/>
</dbReference>
<protein>
    <submittedName>
        <fullName evidence="3">Uncharacterized protein</fullName>
    </submittedName>
</protein>
<dbReference type="PANTHER" id="PTHR43677">
    <property type="entry name" value="SHORT-CHAIN DEHYDROGENASE/REDUCTASE"/>
    <property type="match status" value="1"/>
</dbReference>
<dbReference type="STRING" id="5539.A0A3E2GUW0"/>
<feature type="non-terminal residue" evidence="3">
    <location>
        <position position="379"/>
    </location>
</feature>
<dbReference type="InterPro" id="IPR051397">
    <property type="entry name" value="Zn-ADH-like_protein"/>
</dbReference>
<feature type="domain" description="Alcohol dehydrogenase-like C-terminal" evidence="1">
    <location>
        <begin position="202"/>
        <end position="335"/>
    </location>
</feature>
<dbReference type="PANTHER" id="PTHR43677:SF4">
    <property type="entry name" value="QUINONE OXIDOREDUCTASE-LIKE PROTEIN 2"/>
    <property type="match status" value="1"/>
</dbReference>
<dbReference type="OrthoDB" id="5407715at2759"/>
<dbReference type="Pfam" id="PF00107">
    <property type="entry name" value="ADH_zinc_N"/>
    <property type="match status" value="1"/>
</dbReference>
<dbReference type="InterPro" id="IPR036291">
    <property type="entry name" value="NAD(P)-bd_dom_sf"/>
</dbReference>
<dbReference type="Gene3D" id="3.40.50.720">
    <property type="entry name" value="NAD(P)-binding Rossmann-like Domain"/>
    <property type="match status" value="1"/>
</dbReference>
<name>A0A3E2GUW0_SCYLI</name>
<evidence type="ECO:0000313" key="3">
    <source>
        <dbReference type="EMBL" id="RFU24812.1"/>
    </source>
</evidence>
<dbReference type="Proteomes" id="UP000258309">
    <property type="component" value="Unassembled WGS sequence"/>
</dbReference>
<dbReference type="CDD" id="cd05188">
    <property type="entry name" value="MDR"/>
    <property type="match status" value="1"/>
</dbReference>